<dbReference type="InterPro" id="IPR036388">
    <property type="entry name" value="WH-like_DNA-bd_sf"/>
</dbReference>
<reference evidence="6 7" key="1">
    <citation type="submission" date="2014-02" db="EMBL/GenBank/DDBJ databases">
        <title>Draft Genome of Hylemonella gracilis isolated from the Niagara River.</title>
        <authorList>
            <person name="Pawlowski D.R."/>
            <person name="Koudelka G.B."/>
        </authorList>
    </citation>
    <scope>NUCLEOTIDE SEQUENCE [LARGE SCALE GENOMIC DNA]</scope>
    <source>
        <strain evidence="6 7">Niagara R</strain>
    </source>
</reference>
<dbReference type="RefSeq" id="WP_035606614.1">
    <property type="nucleotide sequence ID" value="NZ_JEMG01000001.1"/>
</dbReference>
<keyword evidence="3" id="KW-0238">DNA-binding</keyword>
<dbReference type="AlphaFoldDB" id="A0A016XGD0"/>
<protein>
    <submittedName>
        <fullName evidence="6">Transcriptional regulator</fullName>
    </submittedName>
</protein>
<proteinExistence type="inferred from homology"/>
<comment type="caution">
    <text evidence="6">The sequence shown here is derived from an EMBL/GenBank/DDBJ whole genome shotgun (WGS) entry which is preliminary data.</text>
</comment>
<dbReference type="FunFam" id="1.10.10.10:FF:000001">
    <property type="entry name" value="LysR family transcriptional regulator"/>
    <property type="match status" value="1"/>
</dbReference>
<dbReference type="PRINTS" id="PR00039">
    <property type="entry name" value="HTHLYSR"/>
</dbReference>
<evidence type="ECO:0000256" key="2">
    <source>
        <dbReference type="ARBA" id="ARBA00023015"/>
    </source>
</evidence>
<evidence type="ECO:0000256" key="1">
    <source>
        <dbReference type="ARBA" id="ARBA00009437"/>
    </source>
</evidence>
<accession>A0A016XGD0</accession>
<sequence length="311" mass="34247">MLRPEQLQIYTRVAELASFTQAADSLGLPKASVSQAVQQLESSLGTRLLHRTTRRVQTTQDGQVFYERCKDLLAQLDEAQSLFRTGGEAVRGRLRVDMPSGVARQQVLPRLGEFLALHPELELELSSTDRRVDLVREGFDCVLRIGALEDSALVARPLGYMAQINCASPAYLARHGTPQTLEDLAKHRLVHYLPTLGARPGGWEYVEQGAVRTVPMAGALTVNDTAAYSAACVAGLGLIQAPAMGMRPLIEQGLLVEVLPRWRAPAMPVSLVYANRRQLPRRAQLFMNWLAELLRDKLERVPADPAPSPLG</sequence>
<evidence type="ECO:0000259" key="5">
    <source>
        <dbReference type="PROSITE" id="PS50931"/>
    </source>
</evidence>
<dbReference type="GO" id="GO:0043565">
    <property type="term" value="F:sequence-specific DNA binding"/>
    <property type="evidence" value="ECO:0007669"/>
    <property type="project" value="TreeGrafter"/>
</dbReference>
<dbReference type="SUPFAM" id="SSF53850">
    <property type="entry name" value="Periplasmic binding protein-like II"/>
    <property type="match status" value="1"/>
</dbReference>
<dbReference type="Gene3D" id="3.40.190.290">
    <property type="match status" value="1"/>
</dbReference>
<dbReference type="GO" id="GO:0003700">
    <property type="term" value="F:DNA-binding transcription factor activity"/>
    <property type="evidence" value="ECO:0007669"/>
    <property type="project" value="InterPro"/>
</dbReference>
<dbReference type="Pfam" id="PF03466">
    <property type="entry name" value="LysR_substrate"/>
    <property type="match status" value="1"/>
</dbReference>
<dbReference type="eggNOG" id="COG0583">
    <property type="taxonomic scope" value="Bacteria"/>
</dbReference>
<dbReference type="Proteomes" id="UP000023268">
    <property type="component" value="Unassembled WGS sequence"/>
</dbReference>
<name>A0A016XGD0_9BURK</name>
<evidence type="ECO:0000256" key="4">
    <source>
        <dbReference type="ARBA" id="ARBA00023163"/>
    </source>
</evidence>
<dbReference type="InterPro" id="IPR058163">
    <property type="entry name" value="LysR-type_TF_proteobact-type"/>
</dbReference>
<gene>
    <name evidence="6" type="ORF">AZ34_07650</name>
</gene>
<dbReference type="EMBL" id="JEMG01000001">
    <property type="protein sequence ID" value="EYC50960.1"/>
    <property type="molecule type" value="Genomic_DNA"/>
</dbReference>
<dbReference type="GO" id="GO:0006351">
    <property type="term" value="P:DNA-templated transcription"/>
    <property type="evidence" value="ECO:0007669"/>
    <property type="project" value="TreeGrafter"/>
</dbReference>
<dbReference type="Pfam" id="PF00126">
    <property type="entry name" value="HTH_1"/>
    <property type="match status" value="1"/>
</dbReference>
<dbReference type="CDD" id="cd08472">
    <property type="entry name" value="PBP2_CrgA_like_3"/>
    <property type="match status" value="1"/>
</dbReference>
<organism evidence="6 7">
    <name type="scientific">Hylemonella gracilis str. Niagara R</name>
    <dbReference type="NCBI Taxonomy" id="1458275"/>
    <lineage>
        <taxon>Bacteria</taxon>
        <taxon>Pseudomonadati</taxon>
        <taxon>Pseudomonadota</taxon>
        <taxon>Betaproteobacteria</taxon>
        <taxon>Burkholderiales</taxon>
        <taxon>Comamonadaceae</taxon>
        <taxon>Hylemonella</taxon>
    </lineage>
</organism>
<keyword evidence="2" id="KW-0805">Transcription regulation</keyword>
<feature type="domain" description="HTH lysR-type" evidence="5">
    <location>
        <begin position="2"/>
        <end position="59"/>
    </location>
</feature>
<keyword evidence="4" id="KW-0804">Transcription</keyword>
<dbReference type="InterPro" id="IPR036390">
    <property type="entry name" value="WH_DNA-bd_sf"/>
</dbReference>
<dbReference type="PANTHER" id="PTHR30537">
    <property type="entry name" value="HTH-TYPE TRANSCRIPTIONAL REGULATOR"/>
    <property type="match status" value="1"/>
</dbReference>
<comment type="similarity">
    <text evidence="1">Belongs to the LysR transcriptional regulatory family.</text>
</comment>
<dbReference type="STRING" id="1458275.AZ34_07650"/>
<dbReference type="SUPFAM" id="SSF46785">
    <property type="entry name" value="Winged helix' DNA-binding domain"/>
    <property type="match status" value="1"/>
</dbReference>
<dbReference type="InterPro" id="IPR005119">
    <property type="entry name" value="LysR_subst-bd"/>
</dbReference>
<evidence type="ECO:0000313" key="7">
    <source>
        <dbReference type="Proteomes" id="UP000023268"/>
    </source>
</evidence>
<evidence type="ECO:0000256" key="3">
    <source>
        <dbReference type="ARBA" id="ARBA00023125"/>
    </source>
</evidence>
<evidence type="ECO:0000313" key="6">
    <source>
        <dbReference type="EMBL" id="EYC50960.1"/>
    </source>
</evidence>
<dbReference type="PANTHER" id="PTHR30537:SF72">
    <property type="entry name" value="LYSR FAMILY TRANSCRIPTIONAL REGULATOR"/>
    <property type="match status" value="1"/>
</dbReference>
<dbReference type="PROSITE" id="PS50931">
    <property type="entry name" value="HTH_LYSR"/>
    <property type="match status" value="1"/>
</dbReference>
<dbReference type="InterPro" id="IPR000847">
    <property type="entry name" value="LysR_HTH_N"/>
</dbReference>
<dbReference type="OrthoDB" id="9076738at2"/>
<dbReference type="Gene3D" id="1.10.10.10">
    <property type="entry name" value="Winged helix-like DNA-binding domain superfamily/Winged helix DNA-binding domain"/>
    <property type="match status" value="1"/>
</dbReference>
<dbReference type="FunFam" id="3.40.190.290:FF:000001">
    <property type="entry name" value="Transcriptional regulator, LysR family"/>
    <property type="match status" value="1"/>
</dbReference>